<dbReference type="STRING" id="743788.S8EIU5"/>
<organism evidence="3 4">
    <name type="scientific">Fomitopsis schrenkii</name>
    <name type="common">Brown rot fungus</name>
    <dbReference type="NCBI Taxonomy" id="2126942"/>
    <lineage>
        <taxon>Eukaryota</taxon>
        <taxon>Fungi</taxon>
        <taxon>Dikarya</taxon>
        <taxon>Basidiomycota</taxon>
        <taxon>Agaricomycotina</taxon>
        <taxon>Agaricomycetes</taxon>
        <taxon>Polyporales</taxon>
        <taxon>Fomitopsis</taxon>
    </lineage>
</organism>
<dbReference type="OrthoDB" id="2799705at2759"/>
<dbReference type="Proteomes" id="UP000015241">
    <property type="component" value="Unassembled WGS sequence"/>
</dbReference>
<reference evidence="3 4" key="1">
    <citation type="journal article" date="2012" name="Science">
        <title>The Paleozoic origin of enzymatic lignin decomposition reconstructed from 31 fungal genomes.</title>
        <authorList>
            <person name="Floudas D."/>
            <person name="Binder M."/>
            <person name="Riley R."/>
            <person name="Barry K."/>
            <person name="Blanchette R.A."/>
            <person name="Henrissat B."/>
            <person name="Martinez A.T."/>
            <person name="Otillar R."/>
            <person name="Spatafora J.W."/>
            <person name="Yadav J.S."/>
            <person name="Aerts A."/>
            <person name="Benoit I."/>
            <person name="Boyd A."/>
            <person name="Carlson A."/>
            <person name="Copeland A."/>
            <person name="Coutinho P.M."/>
            <person name="de Vries R.P."/>
            <person name="Ferreira P."/>
            <person name="Findley K."/>
            <person name="Foster B."/>
            <person name="Gaskell J."/>
            <person name="Glotzer D."/>
            <person name="Gorecki P."/>
            <person name="Heitman J."/>
            <person name="Hesse C."/>
            <person name="Hori C."/>
            <person name="Igarashi K."/>
            <person name="Jurgens J.A."/>
            <person name="Kallen N."/>
            <person name="Kersten P."/>
            <person name="Kohler A."/>
            <person name="Kuees U."/>
            <person name="Kumar T.K.A."/>
            <person name="Kuo A."/>
            <person name="LaButti K."/>
            <person name="Larrondo L.F."/>
            <person name="Lindquist E."/>
            <person name="Ling A."/>
            <person name="Lombard V."/>
            <person name="Lucas S."/>
            <person name="Lundell T."/>
            <person name="Martin R."/>
            <person name="McLaughlin D.J."/>
            <person name="Morgenstern I."/>
            <person name="Morin E."/>
            <person name="Murat C."/>
            <person name="Nagy L.G."/>
            <person name="Nolan M."/>
            <person name="Ohm R.A."/>
            <person name="Patyshakuliyeva A."/>
            <person name="Rokas A."/>
            <person name="Ruiz-Duenas F.J."/>
            <person name="Sabat G."/>
            <person name="Salamov A."/>
            <person name="Samejima M."/>
            <person name="Schmutz J."/>
            <person name="Slot J.C."/>
            <person name="St John F."/>
            <person name="Stenlid J."/>
            <person name="Sun H."/>
            <person name="Sun S."/>
            <person name="Syed K."/>
            <person name="Tsang A."/>
            <person name="Wiebenga A."/>
            <person name="Young D."/>
            <person name="Pisabarro A."/>
            <person name="Eastwood D.C."/>
            <person name="Martin F."/>
            <person name="Cullen D."/>
            <person name="Grigoriev I.V."/>
            <person name="Hibbett D.S."/>
        </authorList>
    </citation>
    <scope>NUCLEOTIDE SEQUENCE</scope>
    <source>
        <strain evidence="4">FP-58527</strain>
    </source>
</reference>
<evidence type="ECO:0000256" key="2">
    <source>
        <dbReference type="SAM" id="Phobius"/>
    </source>
</evidence>
<accession>S8EIU5</accession>
<keyword evidence="2" id="KW-1133">Transmembrane helix</keyword>
<feature type="region of interest" description="Disordered" evidence="1">
    <location>
        <begin position="1"/>
        <end position="112"/>
    </location>
</feature>
<feature type="compositionally biased region" description="Low complexity" evidence="1">
    <location>
        <begin position="1"/>
        <end position="10"/>
    </location>
</feature>
<name>S8EIU5_FOMSC</name>
<evidence type="ECO:0000256" key="1">
    <source>
        <dbReference type="SAM" id="MobiDB-lite"/>
    </source>
</evidence>
<keyword evidence="2" id="KW-0812">Transmembrane</keyword>
<dbReference type="AlphaFoldDB" id="S8EIU5"/>
<gene>
    <name evidence="3" type="ORF">FOMPIDRAFT_153979</name>
</gene>
<feature type="compositionally biased region" description="Low complexity" evidence="1">
    <location>
        <begin position="72"/>
        <end position="100"/>
    </location>
</feature>
<keyword evidence="2" id="KW-0472">Membrane</keyword>
<dbReference type="InParanoid" id="S8EIU5"/>
<feature type="transmembrane region" description="Helical" evidence="2">
    <location>
        <begin position="229"/>
        <end position="249"/>
    </location>
</feature>
<protein>
    <submittedName>
        <fullName evidence="3">Uncharacterized protein</fullName>
    </submittedName>
</protein>
<keyword evidence="4" id="KW-1185">Reference proteome</keyword>
<dbReference type="HOGENOM" id="CLU_897256_0_0_1"/>
<dbReference type="EMBL" id="KE504124">
    <property type="protein sequence ID" value="EPT05132.1"/>
    <property type="molecule type" value="Genomic_DNA"/>
</dbReference>
<sequence>MSSSASSSYDGDSRQSDGLLHSSEETQPVDQVDAVQEASQRDLSRSRSPSPPHTSIPGPHTRLLPDGDDLGEGSSSSSASRPLSPGFVSSPLNPNNLAPPRSRKPTKTSTLGTIQRVASEEALTLSADSRRGSMILYRLADNAALPAPRPLREHRDSLASSSRESILSISYDSKYPSGAATPHRGFIPYVYNPEIDKRAPEPDDYLYDAGFGDDGPWYQAVGWRGIVNISMLVIVVVSLLALFICYPVVSSQHYDTLKVIAKDSHINSTGQYVPFSQAHADEQRYALPFVKDPEFQS</sequence>
<evidence type="ECO:0000313" key="3">
    <source>
        <dbReference type="EMBL" id="EPT05132.1"/>
    </source>
</evidence>
<proteinExistence type="predicted"/>
<evidence type="ECO:0000313" key="4">
    <source>
        <dbReference type="Proteomes" id="UP000015241"/>
    </source>
</evidence>